<organism evidence="2 3">
    <name type="scientific">Bosea vaviloviae</name>
    <dbReference type="NCBI Taxonomy" id="1526658"/>
    <lineage>
        <taxon>Bacteria</taxon>
        <taxon>Pseudomonadati</taxon>
        <taxon>Pseudomonadota</taxon>
        <taxon>Alphaproteobacteria</taxon>
        <taxon>Hyphomicrobiales</taxon>
        <taxon>Boseaceae</taxon>
        <taxon>Bosea</taxon>
    </lineage>
</organism>
<dbReference type="PATRIC" id="fig|1526658.3.peg.3029"/>
<feature type="transmembrane region" description="Helical" evidence="1">
    <location>
        <begin position="23"/>
        <end position="45"/>
    </location>
</feature>
<keyword evidence="1" id="KW-0812">Transmembrane</keyword>
<dbReference type="AlphaFoldDB" id="A0A0N1F1P0"/>
<keyword evidence="1" id="KW-1133">Transmembrane helix</keyword>
<reference evidence="2 3" key="1">
    <citation type="submission" date="2015-07" db="EMBL/GenBank/DDBJ databases">
        <title>Whole genome sequencing of Bosea vaviloviae isolated from cave pool.</title>
        <authorList>
            <person name="Tan N.E.H."/>
            <person name="Lee Y.P."/>
            <person name="Gan H.M."/>
            <person name="Barton H."/>
            <person name="Savka M.A."/>
        </authorList>
    </citation>
    <scope>NUCLEOTIDE SEQUENCE [LARGE SCALE GENOMIC DNA]</scope>
    <source>
        <strain evidence="2 3">SD260</strain>
    </source>
</reference>
<gene>
    <name evidence="2" type="ORF">AE618_21780</name>
</gene>
<dbReference type="EMBL" id="LGSZ01000057">
    <property type="protein sequence ID" value="KPH77811.1"/>
    <property type="molecule type" value="Genomic_DNA"/>
</dbReference>
<proteinExistence type="predicted"/>
<accession>A0A0N1F1P0</accession>
<keyword evidence="1" id="KW-0472">Membrane</keyword>
<keyword evidence="3" id="KW-1185">Reference proteome</keyword>
<evidence type="ECO:0000313" key="2">
    <source>
        <dbReference type="EMBL" id="KPH77811.1"/>
    </source>
</evidence>
<feature type="transmembrane region" description="Helical" evidence="1">
    <location>
        <begin position="96"/>
        <end position="126"/>
    </location>
</feature>
<name>A0A0N1F1P0_9HYPH</name>
<comment type="caution">
    <text evidence="2">The sequence shown here is derived from an EMBL/GenBank/DDBJ whole genome shotgun (WGS) entry which is preliminary data.</text>
</comment>
<evidence type="ECO:0000313" key="3">
    <source>
        <dbReference type="Proteomes" id="UP000037822"/>
    </source>
</evidence>
<protein>
    <submittedName>
        <fullName evidence="2">Uncharacterized protein</fullName>
    </submittedName>
</protein>
<dbReference type="Proteomes" id="UP000037822">
    <property type="component" value="Unassembled WGS sequence"/>
</dbReference>
<evidence type="ECO:0000256" key="1">
    <source>
        <dbReference type="SAM" id="Phobius"/>
    </source>
</evidence>
<sequence length="152" mass="16368">MNDHPVPLEPISPGARVTKTSDILLWLAVLALALAAAFGIFYLCVETVKPTAMADWAIVKGIWAIPSWFPTGAAPTNPWDLGQSLPFAFSWSINKMALGVSLLLFLVLIAASIVPFLGLAGLLAYLPWRFYFKARIGAGSMPAPISGRERGE</sequence>